<dbReference type="SUPFAM" id="SSF51445">
    <property type="entry name" value="(Trans)glycosidases"/>
    <property type="match status" value="1"/>
</dbReference>
<dbReference type="InterPro" id="IPR001764">
    <property type="entry name" value="Glyco_hydro_3_N"/>
</dbReference>
<keyword evidence="2 5" id="KW-0378">Hydrolase</keyword>
<evidence type="ECO:0000313" key="5">
    <source>
        <dbReference type="EMBL" id="SFH09931.1"/>
    </source>
</evidence>
<dbReference type="Pfam" id="PF00933">
    <property type="entry name" value="Glyco_hydro_3"/>
    <property type="match status" value="1"/>
</dbReference>
<accession>A0A1I2XD48</accession>
<evidence type="ECO:0000256" key="3">
    <source>
        <dbReference type="SAM" id="MobiDB-lite"/>
    </source>
</evidence>
<dbReference type="Proteomes" id="UP000181942">
    <property type="component" value="Unassembled WGS sequence"/>
</dbReference>
<evidence type="ECO:0000313" key="6">
    <source>
        <dbReference type="Proteomes" id="UP000181942"/>
    </source>
</evidence>
<sequence length="165" mass="18296">MGSSVKHFAVNNQETDRMRVSADVDERTLREIYFPAFERIVTQERPATVMCSYNKVNGTFAAESRLLLTQGLREEWDFDGLVVSDWGPSATASQRCWPGPIWRCPATATAPMQRSPPRCAPARWTKRSSTPRSPDCAPWDRALAELVRVFTGCRHGAGGSPSPGP</sequence>
<protein>
    <submittedName>
        <fullName evidence="5">Glycosyl hydrolase family 3 N terminal domain-containing protein</fullName>
    </submittedName>
</protein>
<dbReference type="InterPro" id="IPR050288">
    <property type="entry name" value="Cellulose_deg_GH3"/>
</dbReference>
<feature type="domain" description="Glycoside hydrolase family 3 N-terminal" evidence="4">
    <location>
        <begin position="3"/>
        <end position="87"/>
    </location>
</feature>
<dbReference type="EMBL" id="FONR01000044">
    <property type="protein sequence ID" value="SFH09931.1"/>
    <property type="molecule type" value="Genomic_DNA"/>
</dbReference>
<evidence type="ECO:0000259" key="4">
    <source>
        <dbReference type="Pfam" id="PF00933"/>
    </source>
</evidence>
<dbReference type="InterPro" id="IPR036962">
    <property type="entry name" value="Glyco_hydro_3_N_sf"/>
</dbReference>
<feature type="region of interest" description="Disordered" evidence="3">
    <location>
        <begin position="107"/>
        <end position="135"/>
    </location>
</feature>
<dbReference type="PANTHER" id="PTHR42715:SF10">
    <property type="entry name" value="BETA-GLUCOSIDASE"/>
    <property type="match status" value="1"/>
</dbReference>
<name>A0A1I2XD48_9ACTN</name>
<gene>
    <name evidence="5" type="ORF">SAMN02787118_14415</name>
</gene>
<comment type="similarity">
    <text evidence="1">Belongs to the glycosyl hydrolase 3 family.</text>
</comment>
<dbReference type="PRINTS" id="PR00133">
    <property type="entry name" value="GLHYDRLASE3"/>
</dbReference>
<proteinExistence type="inferred from homology"/>
<dbReference type="GO" id="GO:0004553">
    <property type="term" value="F:hydrolase activity, hydrolyzing O-glycosyl compounds"/>
    <property type="evidence" value="ECO:0007669"/>
    <property type="project" value="InterPro"/>
</dbReference>
<dbReference type="InterPro" id="IPR017853">
    <property type="entry name" value="GH"/>
</dbReference>
<dbReference type="Gene3D" id="3.20.20.300">
    <property type="entry name" value="Glycoside hydrolase, family 3, N-terminal domain"/>
    <property type="match status" value="1"/>
</dbReference>
<dbReference type="GO" id="GO:0005975">
    <property type="term" value="P:carbohydrate metabolic process"/>
    <property type="evidence" value="ECO:0007669"/>
    <property type="project" value="InterPro"/>
</dbReference>
<evidence type="ECO:0000256" key="1">
    <source>
        <dbReference type="ARBA" id="ARBA00005336"/>
    </source>
</evidence>
<organism evidence="5 6">
    <name type="scientific">Streptomyces mirabilis</name>
    <dbReference type="NCBI Taxonomy" id="68239"/>
    <lineage>
        <taxon>Bacteria</taxon>
        <taxon>Bacillati</taxon>
        <taxon>Actinomycetota</taxon>
        <taxon>Actinomycetes</taxon>
        <taxon>Kitasatosporales</taxon>
        <taxon>Streptomycetaceae</taxon>
        <taxon>Streptomyces</taxon>
    </lineage>
</organism>
<reference evidence="5 6" key="1">
    <citation type="submission" date="2016-10" db="EMBL/GenBank/DDBJ databases">
        <authorList>
            <person name="de Groot N.N."/>
        </authorList>
    </citation>
    <scope>NUCLEOTIDE SEQUENCE [LARGE SCALE GENOMIC DNA]</scope>
    <source>
        <strain evidence="5 6">OK461</strain>
    </source>
</reference>
<dbReference type="PANTHER" id="PTHR42715">
    <property type="entry name" value="BETA-GLUCOSIDASE"/>
    <property type="match status" value="1"/>
</dbReference>
<dbReference type="AlphaFoldDB" id="A0A1I2XD48"/>
<evidence type="ECO:0000256" key="2">
    <source>
        <dbReference type="ARBA" id="ARBA00022801"/>
    </source>
</evidence>